<comment type="caution">
    <text evidence="3">The sequence shown here is derived from an EMBL/GenBank/DDBJ whole genome shotgun (WGS) entry which is preliminary data.</text>
</comment>
<dbReference type="InParanoid" id="A0A540VDV4"/>
<feature type="region of interest" description="Disordered" evidence="1">
    <location>
        <begin position="168"/>
        <end position="191"/>
    </location>
</feature>
<dbReference type="Pfam" id="PF05137">
    <property type="entry name" value="PilN"/>
    <property type="match status" value="1"/>
</dbReference>
<keyword evidence="2" id="KW-0812">Transmembrane</keyword>
<keyword evidence="2" id="KW-0472">Membrane</keyword>
<dbReference type="RefSeq" id="WP_141610924.1">
    <property type="nucleotide sequence ID" value="NZ_VIGC02000019.1"/>
</dbReference>
<keyword evidence="2" id="KW-1133">Transmembrane helix</keyword>
<keyword evidence="4" id="KW-1185">Reference proteome</keyword>
<sequence>MLSEQQYGQTGEQLPTSQGTARRRALIAWLLACSLLFLLLALILAWSRTRSHVVQLENALVGVEQEILLASTPAAQTLTLSQQLTQTQGLIDRLSALSSTVDLPWPSLVPVLANYDRRQISFTSLKQDGRTILLTGKATDPALVSEYATMLEASGLFANVARQRIAQAQEAPQGDSASPSTPGAAATPQPPLQGVEFELLLEVKARLP</sequence>
<evidence type="ECO:0000256" key="1">
    <source>
        <dbReference type="SAM" id="MobiDB-lite"/>
    </source>
</evidence>
<evidence type="ECO:0000313" key="3">
    <source>
        <dbReference type="EMBL" id="TQE94882.1"/>
    </source>
</evidence>
<reference evidence="3 4" key="1">
    <citation type="submission" date="2019-06" db="EMBL/GenBank/DDBJ databases">
        <title>Genome sequence of Litorilinea aerophila BAA-2444.</title>
        <authorList>
            <person name="Maclea K.S."/>
            <person name="Maurais E.G."/>
            <person name="Iannazzi L.C."/>
        </authorList>
    </citation>
    <scope>NUCLEOTIDE SEQUENCE [LARGE SCALE GENOMIC DNA]</scope>
    <source>
        <strain evidence="3 4">ATCC BAA-2444</strain>
    </source>
</reference>
<evidence type="ECO:0000313" key="4">
    <source>
        <dbReference type="Proteomes" id="UP000317371"/>
    </source>
</evidence>
<name>A0A540VDV4_9CHLR</name>
<protein>
    <submittedName>
        <fullName evidence="3">PilN domain-containing protein</fullName>
    </submittedName>
</protein>
<accession>A0A540VDV4</accession>
<dbReference type="InterPro" id="IPR007813">
    <property type="entry name" value="PilN"/>
</dbReference>
<gene>
    <name evidence="3" type="ORF">FKZ61_14800</name>
</gene>
<evidence type="ECO:0000256" key="2">
    <source>
        <dbReference type="SAM" id="Phobius"/>
    </source>
</evidence>
<feature type="compositionally biased region" description="Low complexity" evidence="1">
    <location>
        <begin position="177"/>
        <end position="187"/>
    </location>
</feature>
<dbReference type="EMBL" id="VIGC01000019">
    <property type="protein sequence ID" value="TQE94882.1"/>
    <property type="molecule type" value="Genomic_DNA"/>
</dbReference>
<feature type="transmembrane region" description="Helical" evidence="2">
    <location>
        <begin position="26"/>
        <end position="46"/>
    </location>
</feature>
<proteinExistence type="predicted"/>
<dbReference type="Proteomes" id="UP000317371">
    <property type="component" value="Unassembled WGS sequence"/>
</dbReference>
<organism evidence="3 4">
    <name type="scientific">Litorilinea aerophila</name>
    <dbReference type="NCBI Taxonomy" id="1204385"/>
    <lineage>
        <taxon>Bacteria</taxon>
        <taxon>Bacillati</taxon>
        <taxon>Chloroflexota</taxon>
        <taxon>Caldilineae</taxon>
        <taxon>Caldilineales</taxon>
        <taxon>Caldilineaceae</taxon>
        <taxon>Litorilinea</taxon>
    </lineage>
</organism>
<dbReference type="AlphaFoldDB" id="A0A540VDV4"/>